<proteinExistence type="predicted"/>
<dbReference type="AlphaFoldDB" id="A0A2I0ITF6"/>
<feature type="region of interest" description="Disordered" evidence="1">
    <location>
        <begin position="126"/>
        <end position="145"/>
    </location>
</feature>
<dbReference type="EMBL" id="PGOL01002561">
    <property type="protein sequence ID" value="PKI47013.1"/>
    <property type="molecule type" value="Genomic_DNA"/>
</dbReference>
<keyword evidence="3" id="KW-1185">Reference proteome</keyword>
<gene>
    <name evidence="2" type="ORF">CRG98_032598</name>
</gene>
<name>A0A2I0ITF6_PUNGR</name>
<accession>A0A2I0ITF6</accession>
<evidence type="ECO:0000313" key="3">
    <source>
        <dbReference type="Proteomes" id="UP000233551"/>
    </source>
</evidence>
<protein>
    <submittedName>
        <fullName evidence="2">Uncharacterized protein</fullName>
    </submittedName>
</protein>
<dbReference type="Proteomes" id="UP000233551">
    <property type="component" value="Unassembled WGS sequence"/>
</dbReference>
<evidence type="ECO:0000256" key="1">
    <source>
        <dbReference type="SAM" id="MobiDB-lite"/>
    </source>
</evidence>
<sequence length="145" mass="15392">MRARNQSSLELLSAFILVERGLQLSQAEPPSHGLGTFGTIHERLGLSLRSPRSPTLYLAVVGVIVPTSFPPSCRCRCSRVSVAHHVQPGHSTISPLPRLFPSYIEASGKGLGSREGRPFAHGRAMGAHGLVPREGPVGSLGSPKV</sequence>
<organism evidence="2 3">
    <name type="scientific">Punica granatum</name>
    <name type="common">Pomegranate</name>
    <dbReference type="NCBI Taxonomy" id="22663"/>
    <lineage>
        <taxon>Eukaryota</taxon>
        <taxon>Viridiplantae</taxon>
        <taxon>Streptophyta</taxon>
        <taxon>Embryophyta</taxon>
        <taxon>Tracheophyta</taxon>
        <taxon>Spermatophyta</taxon>
        <taxon>Magnoliopsida</taxon>
        <taxon>eudicotyledons</taxon>
        <taxon>Gunneridae</taxon>
        <taxon>Pentapetalae</taxon>
        <taxon>rosids</taxon>
        <taxon>malvids</taxon>
        <taxon>Myrtales</taxon>
        <taxon>Lythraceae</taxon>
        <taxon>Punica</taxon>
    </lineage>
</organism>
<reference evidence="2 3" key="1">
    <citation type="submission" date="2017-11" db="EMBL/GenBank/DDBJ databases">
        <title>De-novo sequencing of pomegranate (Punica granatum L.) genome.</title>
        <authorList>
            <person name="Akparov Z."/>
            <person name="Amiraslanov A."/>
            <person name="Hajiyeva S."/>
            <person name="Abbasov M."/>
            <person name="Kaur K."/>
            <person name="Hamwieh A."/>
            <person name="Solovyev V."/>
            <person name="Salamov A."/>
            <person name="Braich B."/>
            <person name="Kosarev P."/>
            <person name="Mahmoud A."/>
            <person name="Hajiyev E."/>
            <person name="Babayeva S."/>
            <person name="Izzatullayeva V."/>
            <person name="Mammadov A."/>
            <person name="Mammadov A."/>
            <person name="Sharifova S."/>
            <person name="Ojaghi J."/>
            <person name="Eynullazada K."/>
            <person name="Bayramov B."/>
            <person name="Abdulazimova A."/>
            <person name="Shahmuradov I."/>
        </authorList>
    </citation>
    <scope>NUCLEOTIDE SEQUENCE [LARGE SCALE GENOMIC DNA]</scope>
    <source>
        <strain evidence="3">cv. AG2017</strain>
        <tissue evidence="2">Leaf</tissue>
    </source>
</reference>
<comment type="caution">
    <text evidence="2">The sequence shown here is derived from an EMBL/GenBank/DDBJ whole genome shotgun (WGS) entry which is preliminary data.</text>
</comment>
<evidence type="ECO:0000313" key="2">
    <source>
        <dbReference type="EMBL" id="PKI47013.1"/>
    </source>
</evidence>